<accession>A0A2A4JSB1</accession>
<organism evidence="2">
    <name type="scientific">Heliothis virescens</name>
    <name type="common">Tobacco budworm moth</name>
    <dbReference type="NCBI Taxonomy" id="7102"/>
    <lineage>
        <taxon>Eukaryota</taxon>
        <taxon>Metazoa</taxon>
        <taxon>Ecdysozoa</taxon>
        <taxon>Arthropoda</taxon>
        <taxon>Hexapoda</taxon>
        <taxon>Insecta</taxon>
        <taxon>Pterygota</taxon>
        <taxon>Neoptera</taxon>
        <taxon>Endopterygota</taxon>
        <taxon>Lepidoptera</taxon>
        <taxon>Glossata</taxon>
        <taxon>Ditrysia</taxon>
        <taxon>Noctuoidea</taxon>
        <taxon>Noctuidae</taxon>
        <taxon>Heliothinae</taxon>
        <taxon>Heliothis</taxon>
    </lineage>
</organism>
<evidence type="ECO:0000313" key="2">
    <source>
        <dbReference type="EMBL" id="PCG74925.1"/>
    </source>
</evidence>
<comment type="caution">
    <text evidence="2">The sequence shown here is derived from an EMBL/GenBank/DDBJ whole genome shotgun (WGS) entry which is preliminary data.</text>
</comment>
<feature type="region of interest" description="Disordered" evidence="1">
    <location>
        <begin position="97"/>
        <end position="145"/>
    </location>
</feature>
<feature type="region of interest" description="Disordered" evidence="1">
    <location>
        <begin position="41"/>
        <end position="65"/>
    </location>
</feature>
<dbReference type="EMBL" id="NWSH01000667">
    <property type="protein sequence ID" value="PCG74925.1"/>
    <property type="molecule type" value="Genomic_DNA"/>
</dbReference>
<dbReference type="AlphaFoldDB" id="A0A2A4JSB1"/>
<evidence type="ECO:0000256" key="1">
    <source>
        <dbReference type="SAM" id="MobiDB-lite"/>
    </source>
</evidence>
<gene>
    <name evidence="2" type="ORF">B5V51_12553</name>
</gene>
<reference evidence="2" key="1">
    <citation type="submission" date="2017-09" db="EMBL/GenBank/DDBJ databases">
        <title>Contemporary evolution of a Lepidopteran species, Heliothis virescens, in response to modern agricultural practices.</title>
        <authorList>
            <person name="Fritz M.L."/>
            <person name="Deyonke A.M."/>
            <person name="Papanicolaou A."/>
            <person name="Micinski S."/>
            <person name="Westbrook J."/>
            <person name="Gould F."/>
        </authorList>
    </citation>
    <scope>NUCLEOTIDE SEQUENCE [LARGE SCALE GENOMIC DNA]</scope>
    <source>
        <strain evidence="2">HvINT-</strain>
        <tissue evidence="2">Whole body</tissue>
    </source>
</reference>
<name>A0A2A4JSB1_HELVI</name>
<protein>
    <submittedName>
        <fullName evidence="2">Uncharacterized protein</fullName>
    </submittedName>
</protein>
<proteinExistence type="predicted"/>
<feature type="compositionally biased region" description="Low complexity" evidence="1">
    <location>
        <begin position="107"/>
        <end position="118"/>
    </location>
</feature>
<feature type="compositionally biased region" description="Basic and acidic residues" evidence="1">
    <location>
        <begin position="121"/>
        <end position="138"/>
    </location>
</feature>
<feature type="compositionally biased region" description="Polar residues" evidence="1">
    <location>
        <begin position="55"/>
        <end position="65"/>
    </location>
</feature>
<sequence length="145" mass="16214">MSRKRRFSASNDYKGLEESVNFIEEDSDDALEYDLAIIPPEPSVVTDEEEGFDDNSVSRNLPNNVPGNIEVFVRDEGVLSDSSDDEPLATKRARIRSILPQAAGDHSASPTSSTSNTPVWRKCDPHCTKTYSRRDGLQKRSKRLI</sequence>